<dbReference type="Gene3D" id="3.40.50.1820">
    <property type="entry name" value="alpha/beta hydrolase"/>
    <property type="match status" value="1"/>
</dbReference>
<name>A0A2R8AH38_9RHOB</name>
<sequence length="303" mass="33102">MSWLRRPLNLWLRLTERPALTRATPQTVDRVRRRFERVTRLSLHPPRGLRYAWHDMARPVMEIDPGVADDAPILLYFHGGGYFFGSPNTVRNMVGRIARASGVRALLPVYGLAPERPFPAAPDDALAVYRDVIATYPGRPIILGGDSAGGGLALVLLSQIVLLELPKPALTIALSPLTDLTTSGASIRDNDATEVVLPAERMNELAKYYLDGADPRDPRASPLFADFKGATSVLITVSRSEIFLDDAQRMAKALGDQGVSVDLQEADGLPHVWQMFAGQLPEANQSIRRIAKAITQALADHAA</sequence>
<keyword evidence="2 4" id="KW-0378">Hydrolase</keyword>
<dbReference type="EC" id="3.1.1.83" evidence="4"/>
<accession>A0A2R8AH38</accession>
<organism evidence="4 5">
    <name type="scientific">Aliiroseovarius pelagivivens</name>
    <dbReference type="NCBI Taxonomy" id="1639690"/>
    <lineage>
        <taxon>Bacteria</taxon>
        <taxon>Pseudomonadati</taxon>
        <taxon>Pseudomonadota</taxon>
        <taxon>Alphaproteobacteria</taxon>
        <taxon>Rhodobacterales</taxon>
        <taxon>Paracoccaceae</taxon>
        <taxon>Aliiroseovarius</taxon>
    </lineage>
</organism>
<dbReference type="InterPro" id="IPR050300">
    <property type="entry name" value="GDXG_lipolytic_enzyme"/>
</dbReference>
<dbReference type="OrthoDB" id="9806180at2"/>
<dbReference type="PANTHER" id="PTHR48081">
    <property type="entry name" value="AB HYDROLASE SUPERFAMILY PROTEIN C4A8.06C"/>
    <property type="match status" value="1"/>
</dbReference>
<dbReference type="EMBL" id="OMOI01000001">
    <property type="protein sequence ID" value="SPF75381.1"/>
    <property type="molecule type" value="Genomic_DNA"/>
</dbReference>
<dbReference type="Pfam" id="PF07859">
    <property type="entry name" value="Abhydrolase_3"/>
    <property type="match status" value="1"/>
</dbReference>
<dbReference type="SUPFAM" id="SSF53474">
    <property type="entry name" value="alpha/beta-Hydrolases"/>
    <property type="match status" value="1"/>
</dbReference>
<dbReference type="PANTHER" id="PTHR48081:SF30">
    <property type="entry name" value="ACETYL-HYDROLASE LIPR-RELATED"/>
    <property type="match status" value="1"/>
</dbReference>
<dbReference type="Proteomes" id="UP000244911">
    <property type="component" value="Unassembled WGS sequence"/>
</dbReference>
<evidence type="ECO:0000313" key="4">
    <source>
        <dbReference type="EMBL" id="SPF75381.1"/>
    </source>
</evidence>
<protein>
    <submittedName>
        <fullName evidence="4">Monoterpene epsilon-lactone hydrolase</fullName>
        <ecNumber evidence="4">3.1.1.83</ecNumber>
    </submittedName>
</protein>
<proteinExistence type="inferred from homology"/>
<dbReference type="GO" id="GO:0004806">
    <property type="term" value="F:triacylglycerol lipase activity"/>
    <property type="evidence" value="ECO:0007669"/>
    <property type="project" value="TreeGrafter"/>
</dbReference>
<feature type="domain" description="Alpha/beta hydrolase fold-3" evidence="3">
    <location>
        <begin position="74"/>
        <end position="274"/>
    </location>
</feature>
<comment type="similarity">
    <text evidence="1">Belongs to the 'GDXG' lipolytic enzyme family.</text>
</comment>
<evidence type="ECO:0000256" key="2">
    <source>
        <dbReference type="ARBA" id="ARBA00022801"/>
    </source>
</evidence>
<gene>
    <name evidence="4" type="primary">mlhB</name>
    <name evidence="4" type="ORF">ALP8811_00368</name>
</gene>
<reference evidence="4 5" key="1">
    <citation type="submission" date="2018-03" db="EMBL/GenBank/DDBJ databases">
        <authorList>
            <person name="Keele B.F."/>
        </authorList>
    </citation>
    <scope>NUCLEOTIDE SEQUENCE [LARGE SCALE GENOMIC DNA]</scope>
    <source>
        <strain evidence="4 5">CECT 8811</strain>
    </source>
</reference>
<keyword evidence="5" id="KW-1185">Reference proteome</keyword>
<dbReference type="InterPro" id="IPR029058">
    <property type="entry name" value="AB_hydrolase_fold"/>
</dbReference>
<evidence type="ECO:0000259" key="3">
    <source>
        <dbReference type="Pfam" id="PF07859"/>
    </source>
</evidence>
<dbReference type="RefSeq" id="WP_108855487.1">
    <property type="nucleotide sequence ID" value="NZ_OMOI01000001.1"/>
</dbReference>
<evidence type="ECO:0000256" key="1">
    <source>
        <dbReference type="ARBA" id="ARBA00010515"/>
    </source>
</evidence>
<dbReference type="AlphaFoldDB" id="A0A2R8AH38"/>
<evidence type="ECO:0000313" key="5">
    <source>
        <dbReference type="Proteomes" id="UP000244911"/>
    </source>
</evidence>
<dbReference type="InterPro" id="IPR013094">
    <property type="entry name" value="AB_hydrolase_3"/>
</dbReference>